<evidence type="ECO:0000259" key="4">
    <source>
        <dbReference type="PROSITE" id="PS50075"/>
    </source>
</evidence>
<dbReference type="SUPFAM" id="SSF47336">
    <property type="entry name" value="ACP-like"/>
    <property type="match status" value="1"/>
</dbReference>
<dbReference type="OrthoDB" id="514007at2"/>
<dbReference type="Gene3D" id="3.30.300.30">
    <property type="match status" value="1"/>
</dbReference>
<dbReference type="PROSITE" id="PS50075">
    <property type="entry name" value="CARRIER"/>
    <property type="match status" value="1"/>
</dbReference>
<reference evidence="5 6" key="1">
    <citation type="submission" date="2019-01" db="EMBL/GenBank/DDBJ databases">
        <title>Ktedonosporobacter rubrisoli SCAWS-G2.</title>
        <authorList>
            <person name="Huang Y."/>
            <person name="Yan B."/>
        </authorList>
    </citation>
    <scope>NUCLEOTIDE SEQUENCE [LARGE SCALE GENOMIC DNA]</scope>
    <source>
        <strain evidence="5 6">SCAWS-G2</strain>
    </source>
</reference>
<feature type="domain" description="Carrier" evidence="4">
    <location>
        <begin position="98"/>
        <end position="172"/>
    </location>
</feature>
<protein>
    <recommendedName>
        <fullName evidence="4">Carrier domain-containing protein</fullName>
    </recommendedName>
</protein>
<comment type="cofactor">
    <cofactor evidence="1">
        <name>pantetheine 4'-phosphate</name>
        <dbReference type="ChEBI" id="CHEBI:47942"/>
    </cofactor>
</comment>
<dbReference type="Proteomes" id="UP000290365">
    <property type="component" value="Chromosome"/>
</dbReference>
<dbReference type="AlphaFoldDB" id="A0A4P6JPD0"/>
<sequence length="211" mass="23540">MLKRQVGVQQAVVLLQESSSTHKQLQAYLVPEPGHALSLEQVREALGRQLPSYMQLAGYRLLPRLPLTANGKLDRRALLAEGGQAEEARREEQREYVAPRTQEERSLAHIWEQVLRVPRVGVQDNYFELGGDSILGISIIARANQANFSFTLKDLFEHQTIAALMLAREGEHSAESVKLEATGSTSTQNISVELSSEDMTNLMSELSETKE</sequence>
<keyword evidence="6" id="KW-1185">Reference proteome</keyword>
<dbReference type="SUPFAM" id="SSF56801">
    <property type="entry name" value="Acetyl-CoA synthetase-like"/>
    <property type="match status" value="1"/>
</dbReference>
<dbReference type="GO" id="GO:0005829">
    <property type="term" value="C:cytosol"/>
    <property type="evidence" value="ECO:0007669"/>
    <property type="project" value="TreeGrafter"/>
</dbReference>
<dbReference type="FunFam" id="1.10.1200.10:FF:000005">
    <property type="entry name" value="Nonribosomal peptide synthetase 1"/>
    <property type="match status" value="1"/>
</dbReference>
<dbReference type="InterPro" id="IPR009081">
    <property type="entry name" value="PP-bd_ACP"/>
</dbReference>
<evidence type="ECO:0000256" key="2">
    <source>
        <dbReference type="ARBA" id="ARBA00022450"/>
    </source>
</evidence>
<evidence type="ECO:0000313" key="5">
    <source>
        <dbReference type="EMBL" id="QBD77239.1"/>
    </source>
</evidence>
<gene>
    <name evidence="5" type="ORF">EPA93_15050</name>
</gene>
<dbReference type="InterPro" id="IPR045851">
    <property type="entry name" value="AMP-bd_C_sf"/>
</dbReference>
<name>A0A4P6JPD0_KTERU</name>
<evidence type="ECO:0000256" key="1">
    <source>
        <dbReference type="ARBA" id="ARBA00001957"/>
    </source>
</evidence>
<dbReference type="GO" id="GO:0044550">
    <property type="term" value="P:secondary metabolite biosynthetic process"/>
    <property type="evidence" value="ECO:0007669"/>
    <property type="project" value="TreeGrafter"/>
</dbReference>
<dbReference type="RefSeq" id="WP_129888302.1">
    <property type="nucleotide sequence ID" value="NZ_CP035758.1"/>
</dbReference>
<evidence type="ECO:0000313" key="6">
    <source>
        <dbReference type="Proteomes" id="UP000290365"/>
    </source>
</evidence>
<proteinExistence type="predicted"/>
<keyword evidence="3" id="KW-0597">Phosphoprotein</keyword>
<dbReference type="GO" id="GO:0043041">
    <property type="term" value="P:amino acid activation for nonribosomal peptide biosynthetic process"/>
    <property type="evidence" value="ECO:0007669"/>
    <property type="project" value="TreeGrafter"/>
</dbReference>
<dbReference type="Pfam" id="PF13193">
    <property type="entry name" value="AMP-binding_C"/>
    <property type="match status" value="1"/>
</dbReference>
<dbReference type="InterPro" id="IPR025110">
    <property type="entry name" value="AMP-bd_C"/>
</dbReference>
<organism evidence="5 6">
    <name type="scientific">Ktedonosporobacter rubrisoli</name>
    <dbReference type="NCBI Taxonomy" id="2509675"/>
    <lineage>
        <taxon>Bacteria</taxon>
        <taxon>Bacillati</taxon>
        <taxon>Chloroflexota</taxon>
        <taxon>Ktedonobacteria</taxon>
        <taxon>Ktedonobacterales</taxon>
        <taxon>Ktedonosporobacteraceae</taxon>
        <taxon>Ktedonosporobacter</taxon>
    </lineage>
</organism>
<keyword evidence="2" id="KW-0596">Phosphopantetheine</keyword>
<dbReference type="KEGG" id="kbs:EPA93_15050"/>
<dbReference type="EMBL" id="CP035758">
    <property type="protein sequence ID" value="QBD77239.1"/>
    <property type="molecule type" value="Genomic_DNA"/>
</dbReference>
<dbReference type="Gene3D" id="1.10.1200.10">
    <property type="entry name" value="ACP-like"/>
    <property type="match status" value="1"/>
</dbReference>
<evidence type="ECO:0000256" key="3">
    <source>
        <dbReference type="ARBA" id="ARBA00022553"/>
    </source>
</evidence>
<dbReference type="PANTHER" id="PTHR45527">
    <property type="entry name" value="NONRIBOSOMAL PEPTIDE SYNTHETASE"/>
    <property type="match status" value="1"/>
</dbReference>
<dbReference type="GO" id="GO:0031177">
    <property type="term" value="F:phosphopantetheine binding"/>
    <property type="evidence" value="ECO:0007669"/>
    <property type="project" value="TreeGrafter"/>
</dbReference>
<dbReference type="InterPro" id="IPR036736">
    <property type="entry name" value="ACP-like_sf"/>
</dbReference>
<dbReference type="PANTHER" id="PTHR45527:SF14">
    <property type="entry name" value="PLIPASTATIN SYNTHASE SUBUNIT B"/>
    <property type="match status" value="1"/>
</dbReference>
<dbReference type="Pfam" id="PF00550">
    <property type="entry name" value="PP-binding"/>
    <property type="match status" value="1"/>
</dbReference>
<accession>A0A4P6JPD0</accession>